<dbReference type="InterPro" id="IPR001020">
    <property type="entry name" value="PTS_HPr_His_P_site"/>
</dbReference>
<dbReference type="InterPro" id="IPR008279">
    <property type="entry name" value="PEP-util_enz_mobile_dom"/>
</dbReference>
<dbReference type="GO" id="GO:0008965">
    <property type="term" value="F:phosphoenolpyruvate-protein phosphotransferase activity"/>
    <property type="evidence" value="ECO:0007669"/>
    <property type="project" value="UniProtKB-EC"/>
</dbReference>
<comment type="catalytic activity">
    <reaction evidence="1">
        <text>L-histidyl-[protein] + phosphoenolpyruvate = N(pros)-phospho-L-histidyl-[protein] + pyruvate</text>
        <dbReference type="Rhea" id="RHEA:23880"/>
        <dbReference type="Rhea" id="RHEA-COMP:9745"/>
        <dbReference type="Rhea" id="RHEA-COMP:9746"/>
        <dbReference type="ChEBI" id="CHEBI:15361"/>
        <dbReference type="ChEBI" id="CHEBI:29979"/>
        <dbReference type="ChEBI" id="CHEBI:58702"/>
        <dbReference type="ChEBI" id="CHEBI:64837"/>
        <dbReference type="EC" id="2.7.3.9"/>
    </reaction>
</comment>
<dbReference type="InterPro" id="IPR012844">
    <property type="entry name" value="DhaM_N"/>
</dbReference>
<comment type="function">
    <text evidence="5">General (non sugar-specific) component of the phosphoenolpyruvate-dependent sugar phosphotransferase system (sugar PTS). This major carbohydrate active-transport system catalyzes the phosphorylation of incoming sugar substrates concomitantly with their translocation across the cell membrane. The phosphoryl group from phosphoenolpyruvate (PEP) is transferred to the phosphoryl carrier protein HPr by enzyme I. Phospho-HPr then transfers it to the PTS EIIA domain.</text>
</comment>
<evidence type="ECO:0000256" key="8">
    <source>
        <dbReference type="ARBA" id="ARBA00012095"/>
    </source>
</evidence>
<dbReference type="CDD" id="cd00367">
    <property type="entry name" value="PTS-HPr_like"/>
    <property type="match status" value="1"/>
</dbReference>
<evidence type="ECO:0000256" key="11">
    <source>
        <dbReference type="ARBA" id="ARBA00022448"/>
    </source>
</evidence>
<dbReference type="InterPro" id="IPR004701">
    <property type="entry name" value="PTS_EIIA_man-typ"/>
</dbReference>
<comment type="subunit">
    <text evidence="19">Homodimer. The dihydroxyacetone kinase complex is composed of a homodimer of DhaM, a homodimer of DhaK and the subunit DhaL.</text>
</comment>
<dbReference type="InterPro" id="IPR036662">
    <property type="entry name" value="PTS_EIIA_man-typ_sf"/>
</dbReference>
<keyword evidence="23" id="KW-1185">Reference proteome</keyword>
<dbReference type="SUPFAM" id="SSF47831">
    <property type="entry name" value="Enzyme I of the PEP:sugar phosphotransferase system HPr-binding (sub)domain"/>
    <property type="match status" value="1"/>
</dbReference>
<dbReference type="AlphaFoldDB" id="A0A6L6XPF7"/>
<dbReference type="InterPro" id="IPR000121">
    <property type="entry name" value="PEP_util_C"/>
</dbReference>
<evidence type="ECO:0000256" key="5">
    <source>
        <dbReference type="ARBA" id="ARBA00003681"/>
    </source>
</evidence>
<evidence type="ECO:0000256" key="19">
    <source>
        <dbReference type="ARBA" id="ARBA00046577"/>
    </source>
</evidence>
<dbReference type="Pfam" id="PF00391">
    <property type="entry name" value="PEP-utilizers"/>
    <property type="match status" value="1"/>
</dbReference>
<dbReference type="PROSITE" id="PS51350">
    <property type="entry name" value="PTS_HPR_DOM"/>
    <property type="match status" value="1"/>
</dbReference>
<dbReference type="InterPro" id="IPR000032">
    <property type="entry name" value="HPr-like"/>
</dbReference>
<evidence type="ECO:0000256" key="6">
    <source>
        <dbReference type="ARBA" id="ARBA00004496"/>
    </source>
</evidence>
<evidence type="ECO:0000256" key="10">
    <source>
        <dbReference type="ARBA" id="ARBA00020422"/>
    </source>
</evidence>
<evidence type="ECO:0000256" key="12">
    <source>
        <dbReference type="ARBA" id="ARBA00022490"/>
    </source>
</evidence>
<reference evidence="22 23" key="1">
    <citation type="submission" date="2019-12" db="EMBL/GenBank/DDBJ databases">
        <authorList>
            <person name="Huq M.A."/>
        </authorList>
    </citation>
    <scope>NUCLEOTIDE SEQUENCE [LARGE SCALE GENOMIC DNA]</scope>
    <source>
        <strain evidence="22 23">MAH-18</strain>
    </source>
</reference>
<comment type="catalytic activity">
    <reaction evidence="2">
        <text>dihydroxyacetone + phosphoenolpyruvate = dihydroxyacetone phosphate + pyruvate</text>
        <dbReference type="Rhea" id="RHEA:18381"/>
        <dbReference type="ChEBI" id="CHEBI:15361"/>
        <dbReference type="ChEBI" id="CHEBI:16016"/>
        <dbReference type="ChEBI" id="CHEBI:57642"/>
        <dbReference type="ChEBI" id="CHEBI:58702"/>
        <dbReference type="EC" id="2.7.1.121"/>
    </reaction>
</comment>
<dbReference type="PROSITE" id="PS00369">
    <property type="entry name" value="PTS_HPR_HIS"/>
    <property type="match status" value="1"/>
</dbReference>
<dbReference type="GO" id="GO:0009401">
    <property type="term" value="P:phosphoenolpyruvate-dependent sugar phosphotransferase system"/>
    <property type="evidence" value="ECO:0007669"/>
    <property type="project" value="UniProtKB-KW"/>
</dbReference>
<comment type="function">
    <text evidence="4">Component of the dihydroxyacetone kinase complex, which is responsible for the phosphoenolpyruvate (PEP)-dependent phosphorylation of dihydroxyacetone. DhaM serves as the phosphoryl donor. Is phosphorylated by phosphoenolpyruvate in an EI- and HPr-dependent reaction, and a phosphorelay system on histidine residues finally leads to phosphoryl transfer to DhaL and dihydroxyacetone.</text>
</comment>
<dbReference type="Pfam" id="PF02896">
    <property type="entry name" value="PEP-utilizers_C"/>
    <property type="match status" value="1"/>
</dbReference>
<dbReference type="Pfam" id="PF03610">
    <property type="entry name" value="EIIA-man"/>
    <property type="match status" value="1"/>
</dbReference>
<evidence type="ECO:0000256" key="9">
    <source>
        <dbReference type="ARBA" id="ARBA00012232"/>
    </source>
</evidence>
<dbReference type="GO" id="GO:0016020">
    <property type="term" value="C:membrane"/>
    <property type="evidence" value="ECO:0007669"/>
    <property type="project" value="InterPro"/>
</dbReference>
<dbReference type="SUPFAM" id="SSF52009">
    <property type="entry name" value="Phosphohistidine domain"/>
    <property type="match status" value="1"/>
</dbReference>
<dbReference type="NCBIfam" id="TIGR02364">
    <property type="entry name" value="dha_pts"/>
    <property type="match status" value="1"/>
</dbReference>
<evidence type="ECO:0000256" key="16">
    <source>
        <dbReference type="ARBA" id="ARBA00022723"/>
    </source>
</evidence>
<dbReference type="GO" id="GO:0046872">
    <property type="term" value="F:metal ion binding"/>
    <property type="evidence" value="ECO:0007669"/>
    <property type="project" value="UniProtKB-KW"/>
</dbReference>
<evidence type="ECO:0000256" key="13">
    <source>
        <dbReference type="ARBA" id="ARBA00022597"/>
    </source>
</evidence>
<evidence type="ECO:0000259" key="21">
    <source>
        <dbReference type="PROSITE" id="PS51350"/>
    </source>
</evidence>
<evidence type="ECO:0000256" key="14">
    <source>
        <dbReference type="ARBA" id="ARBA00022679"/>
    </source>
</evidence>
<dbReference type="InterPro" id="IPR023151">
    <property type="entry name" value="PEP_util_CS"/>
</dbReference>
<evidence type="ECO:0000313" key="23">
    <source>
        <dbReference type="Proteomes" id="UP000473525"/>
    </source>
</evidence>
<comment type="similarity">
    <text evidence="7">Belongs to the PEP-utilizing enzyme family.</text>
</comment>
<dbReference type="GO" id="GO:0005737">
    <property type="term" value="C:cytoplasm"/>
    <property type="evidence" value="ECO:0007669"/>
    <property type="project" value="UniProtKB-SubCell"/>
</dbReference>
<evidence type="ECO:0000256" key="2">
    <source>
        <dbReference type="ARBA" id="ARBA00001113"/>
    </source>
</evidence>
<dbReference type="Gene3D" id="3.40.50.510">
    <property type="entry name" value="Phosphotransferase system, mannose-type IIA component"/>
    <property type="match status" value="1"/>
</dbReference>
<gene>
    <name evidence="22" type="primary">ptsP</name>
    <name evidence="22" type="ORF">GON03_05325</name>
</gene>
<dbReference type="InterPro" id="IPR050499">
    <property type="entry name" value="PEP-utilizing_PTS_enzyme"/>
</dbReference>
<evidence type="ECO:0000256" key="17">
    <source>
        <dbReference type="ARBA" id="ARBA00022777"/>
    </source>
</evidence>
<comment type="subcellular location">
    <subcellularLocation>
        <location evidence="6">Cytoplasm</location>
    </subcellularLocation>
</comment>
<evidence type="ECO:0000313" key="22">
    <source>
        <dbReference type="EMBL" id="MVQ48593.1"/>
    </source>
</evidence>
<dbReference type="InterPro" id="IPR036618">
    <property type="entry name" value="PtsI_HPr-bd_sf"/>
</dbReference>
<dbReference type="Pfam" id="PF00381">
    <property type="entry name" value="PTS-HPr"/>
    <property type="match status" value="1"/>
</dbReference>
<dbReference type="InterPro" id="IPR015813">
    <property type="entry name" value="Pyrv/PenolPyrv_kinase-like_dom"/>
</dbReference>
<comment type="cofactor">
    <cofactor evidence="3">
        <name>Mg(2+)</name>
        <dbReference type="ChEBI" id="CHEBI:18420"/>
    </cofactor>
</comment>
<dbReference type="PANTHER" id="PTHR46244:SF6">
    <property type="entry name" value="PHOSPHOENOLPYRUVATE-PROTEIN PHOSPHOTRANSFERASE"/>
    <property type="match status" value="1"/>
</dbReference>
<keyword evidence="18" id="KW-0460">Magnesium</keyword>
<keyword evidence="13" id="KW-0762">Sugar transport</keyword>
<feature type="domain" description="HPr" evidence="21">
    <location>
        <begin position="157"/>
        <end position="247"/>
    </location>
</feature>
<protein>
    <recommendedName>
        <fullName evidence="10">Phosphocarrier protein HPr</fullName>
        <ecNumber evidence="8">2.7.1.121</ecNumber>
        <ecNumber evidence="9">2.7.3.9</ecNumber>
    </recommendedName>
</protein>
<dbReference type="Pfam" id="PF05524">
    <property type="entry name" value="PEP-utilisers_N"/>
    <property type="match status" value="1"/>
</dbReference>
<evidence type="ECO:0000256" key="3">
    <source>
        <dbReference type="ARBA" id="ARBA00001946"/>
    </source>
</evidence>
<dbReference type="SUPFAM" id="SSF53062">
    <property type="entry name" value="PTS system fructose IIA component-like"/>
    <property type="match status" value="1"/>
</dbReference>
<evidence type="ECO:0000256" key="4">
    <source>
        <dbReference type="ARBA" id="ARBA00002788"/>
    </source>
</evidence>
<dbReference type="Gene3D" id="3.30.1340.10">
    <property type="entry name" value="HPr-like"/>
    <property type="match status" value="1"/>
</dbReference>
<evidence type="ECO:0000256" key="15">
    <source>
        <dbReference type="ARBA" id="ARBA00022683"/>
    </source>
</evidence>
<dbReference type="SUPFAM" id="SSF51621">
    <property type="entry name" value="Phosphoenolpyruvate/pyruvate domain"/>
    <property type="match status" value="1"/>
</dbReference>
<evidence type="ECO:0000256" key="18">
    <source>
        <dbReference type="ARBA" id="ARBA00022842"/>
    </source>
</evidence>
<dbReference type="SUPFAM" id="SSF55594">
    <property type="entry name" value="HPr-like"/>
    <property type="match status" value="1"/>
</dbReference>
<dbReference type="Proteomes" id="UP000473525">
    <property type="component" value="Unassembled WGS sequence"/>
</dbReference>
<dbReference type="Gene3D" id="3.20.20.60">
    <property type="entry name" value="Phosphoenolpyruvate-binding domains"/>
    <property type="match status" value="1"/>
</dbReference>
<dbReference type="InterPro" id="IPR006318">
    <property type="entry name" value="PTS_EI-like"/>
</dbReference>
<evidence type="ECO:0000256" key="1">
    <source>
        <dbReference type="ARBA" id="ARBA00000683"/>
    </source>
</evidence>
<dbReference type="PRINTS" id="PR01736">
    <property type="entry name" value="PHPHTRNFRASE"/>
</dbReference>
<accession>A0A6L6XPF7</accession>
<organism evidence="22 23">
    <name type="scientific">Nocardioides agri</name>
    <dbReference type="NCBI Taxonomy" id="2682843"/>
    <lineage>
        <taxon>Bacteria</taxon>
        <taxon>Bacillati</taxon>
        <taxon>Actinomycetota</taxon>
        <taxon>Actinomycetes</taxon>
        <taxon>Propionibacteriales</taxon>
        <taxon>Nocardioidaceae</taxon>
        <taxon>Nocardioides</taxon>
    </lineage>
</organism>
<sequence>MTSGQGVGIVVVSHSRPLARAALALASEMLHGRQVRIELAAGLDETTFGTDAVQVKKAIESVDGPDGVVVLMDLGSAVLSAELALDLLDDPAARDRVTLSSAPIVEGLVVAAVAASGGANRAEVAAEARNALLGKAAHLSGPDEGAPAEPSVATGPEVTGRFTVANNHGLHARPAARLVSEVGGLDATVTLTNLTTGAGPVPAASLSRVATLGAQQGHEVEVRAGGPQAQEAVEHLLALAARHFDEPTVAAPAEAAATSPRTTGPLAASPGIAIGPLRRLAAPILDVDDSEVSDPAAEWRRVVEAVAEVRRDIEHLRALTVREIGEAEAAIFDAHLTLLADTALLGDVRQQINAGVGAFSAWTVCLRAIEHEWSELPDTYLRERAADVRAVGDQVRRVLAGAAAQQPVAEGILVARDLTPAQAAGLDTAAVRGIVLAAGSTTSHAAILARTRGLPLVVSAGRDVLAVPEGTLLVVDGGAGEVHVGPDAALVADYRHRATAAAERRARDLASASEPAVTRDGTRISVAANLGSVADARSAFAAGADEAGLVRTEFLFLGRATPPDVVEQEADYLAIAEALRGRRATLRTLDVGGDKPLPYLPVPDEENPFLGVRGIRLALDRPALLREQLDAVCRTARRAPTSVMFPMVSTVDELRRAHALLADAAGPDGVPEDLRVGMMVEVPAAALKIESFLPLLDFVSIGTNDLTQYALAAERGNPGVAALSDALDPAVLQLVDHVCQAARGRIDVAVCGEVASDEAAVPLLVGLGVRELSVGPHAVPGVKARVRELDLEQCEVVAKQALRSESAEDVRELVAAAWGPC</sequence>
<dbReference type="InterPro" id="IPR035895">
    <property type="entry name" value="HPr-like_sf"/>
</dbReference>
<dbReference type="PROSITE" id="PS00742">
    <property type="entry name" value="PEP_ENZYMES_2"/>
    <property type="match status" value="1"/>
</dbReference>
<comment type="caution">
    <text evidence="22">The sequence shown here is derived from an EMBL/GenBank/DDBJ whole genome shotgun (WGS) entry which is preliminary data.</text>
</comment>
<feature type="domain" description="PTS EIIA type-4" evidence="20">
    <location>
        <begin position="6"/>
        <end position="139"/>
    </location>
</feature>
<dbReference type="InterPro" id="IPR036637">
    <property type="entry name" value="Phosphohistidine_dom_sf"/>
</dbReference>
<dbReference type="PANTHER" id="PTHR46244">
    <property type="entry name" value="PHOSPHOENOLPYRUVATE-PROTEIN PHOSPHOTRANSFERASE"/>
    <property type="match status" value="1"/>
</dbReference>
<keyword evidence="11" id="KW-0813">Transport</keyword>
<dbReference type="EC" id="2.7.1.121" evidence="8"/>
<dbReference type="NCBIfam" id="TIGR01417">
    <property type="entry name" value="PTS_I_fam"/>
    <property type="match status" value="1"/>
</dbReference>
<keyword evidence="16" id="KW-0479">Metal-binding</keyword>
<keyword evidence="17" id="KW-0418">Kinase</keyword>
<dbReference type="Gene3D" id="3.50.30.10">
    <property type="entry name" value="Phosphohistidine domain"/>
    <property type="match status" value="1"/>
</dbReference>
<keyword evidence="22" id="KW-0670">Pyruvate</keyword>
<dbReference type="EC" id="2.7.3.9" evidence="9"/>
<proteinExistence type="inferred from homology"/>
<dbReference type="InterPro" id="IPR040442">
    <property type="entry name" value="Pyrv_kinase-like_dom_sf"/>
</dbReference>
<dbReference type="Gene3D" id="1.10.274.10">
    <property type="entry name" value="PtsI, HPr-binding domain"/>
    <property type="match status" value="1"/>
</dbReference>
<dbReference type="NCBIfam" id="TIGR01003">
    <property type="entry name" value="PTS_HPr_family"/>
    <property type="match status" value="1"/>
</dbReference>
<keyword evidence="12" id="KW-0963">Cytoplasm</keyword>
<keyword evidence="14 22" id="KW-0808">Transferase</keyword>
<name>A0A6L6XPF7_9ACTN</name>
<dbReference type="EMBL" id="WSEK01000004">
    <property type="protein sequence ID" value="MVQ48593.1"/>
    <property type="molecule type" value="Genomic_DNA"/>
</dbReference>
<evidence type="ECO:0000256" key="7">
    <source>
        <dbReference type="ARBA" id="ARBA00007837"/>
    </source>
</evidence>
<dbReference type="InterPro" id="IPR008731">
    <property type="entry name" value="PTS_EIN"/>
</dbReference>
<keyword evidence="15" id="KW-0598">Phosphotransferase system</keyword>
<evidence type="ECO:0000259" key="20">
    <source>
        <dbReference type="PROSITE" id="PS51096"/>
    </source>
</evidence>
<dbReference type="PROSITE" id="PS51096">
    <property type="entry name" value="PTS_EIIA_TYPE_4"/>
    <property type="match status" value="1"/>
</dbReference>
<dbReference type="GO" id="GO:0047324">
    <property type="term" value="F:phosphoenolpyruvate-glycerone phosphotransferase activity"/>
    <property type="evidence" value="ECO:0007669"/>
    <property type="project" value="UniProtKB-EC"/>
</dbReference>